<sequence length="1312" mass="134021">MSRAAAAIATPAKHRHALDTYIRVAKLVHAAASGQSTSSPPFDTAARSTAVSELEHLLQDLLRNRAFPAAVLPENLPVAQWAEPMLRSGAIACAVTALNAVLDAFEAWDKQDQAAGWQCIRGHLTAAINVLAMTAAGAAAARAPSLVQFKAAAVEGVAEGTADAAAAADTGADSPLCARLLEALLAGEAAAVRALARVPGFVQRHAWPRVRQAAAAASGGGGGCGGLAIDAFAEEDTWAHGSLALVTCLVRDAVVAVDVLKKTCAAGSSAHTHHQHSRLGVQLLGTLTRTRLVAALAAALLAAPADTLPAHRAAASGDGDDDTLTATTAPSSSAAAAARVQLSGLRLLRQLAAAVPAFGAAAVAPLDAPEVGQLQREALRQVALAAGSGGTTRRNSELGATTSASCTTEPTPAATAASVVPAAVVSAVPAATAASVAPAAVVSADPAAQRPRRADDRQGRRTGPPLPARVMYVSVMAAADPVRQHCGAGGDAAAAARLAEQLLPCRPVAAPLAAAVVSALHTRLAATPEGEPWEAEEPEMELDGEWKRTTREVLVDAAAALVHVVLFRMRGAAAEAAEEAAAAAVAEEAEEAEEAEACLPDLLEMVARLAGMVAAVPRATGGMAPGQLTAMVVAALSGCVQGAVFQQIGGQPDIRVLATLPPPTEPVLWLQLSSETRSRCLQQLLPTDLPHSLDALLRAAVSQQQQQLQGSQQGQGQQGQEGQGQQGQEGQGQQGQEGQGQQGQIPLELSAALGVLTGDLIRAARQESRRQRRRRQGAQQPHQRPHPTCRAAAAAADCSGGGGGGAATGPGSPGVGCWRVPEELGVLLTALKLMRREGGASVGAAGQQPQQQQPQQGPLGSKWQQQPPHPQQPRQQQHTHTSQSLMRRLGLACFVSELGLSDRGLPLLLREMVTSAGAGTSPAGCGGHHGGGGGSGAGSAADGDAATVVAQAIAACGAAVLPYMLELVEDAIEGLQQPEARRARRRHFAAACGGTSGGGLSSPALMPTADLPTHLVGSYIARGAAGAVMSAAKHLPPELLVALGPQWLLAALGRLMVELKPRQPLGPGSGSGSPGMWQGSRPQQQTTDAAEAVYDGTHKMAQTVLLMSADERTLRGCVPGWLWAGALRPQDLRPAGVVLDSMSLAALRQGRGCYTAESPNGPVVMVYEKTGGGGGGGDGGGGGGGGGDTGGVSEAARFDTWRWEHHEQHGRDVVAMARRAAQQGGGGMEASQGRAWEVLEQRAGAGGGGAAGAVMWPPRRLRLCDNPCCGNFGGAREAELGYRKCARCRAVRYCCADCQRQHWPQHKGECGG</sequence>
<dbReference type="GO" id="GO:0008270">
    <property type="term" value="F:zinc ion binding"/>
    <property type="evidence" value="ECO:0007669"/>
    <property type="project" value="UniProtKB-KW"/>
</dbReference>
<accession>A0A9W6F8E6</accession>
<evidence type="ECO:0000256" key="16">
    <source>
        <dbReference type="ARBA" id="ARBA00048889"/>
    </source>
</evidence>
<keyword evidence="21" id="KW-1185">Reference proteome</keyword>
<dbReference type="Proteomes" id="UP001165080">
    <property type="component" value="Unassembled WGS sequence"/>
</dbReference>
<name>A0A9W6F8E6_9CHLO</name>
<evidence type="ECO:0000259" key="19">
    <source>
        <dbReference type="PROSITE" id="PS50865"/>
    </source>
</evidence>
<feature type="compositionally biased region" description="Low complexity" evidence="18">
    <location>
        <begin position="843"/>
        <end position="858"/>
    </location>
</feature>
<feature type="region of interest" description="Disordered" evidence="18">
    <location>
        <begin position="439"/>
        <end position="466"/>
    </location>
</feature>
<evidence type="ECO:0000256" key="10">
    <source>
        <dbReference type="ARBA" id="ARBA00022833"/>
    </source>
</evidence>
<evidence type="ECO:0000256" key="3">
    <source>
        <dbReference type="ARBA" id="ARBA00022528"/>
    </source>
</evidence>
<keyword evidence="5" id="KW-0808">Transferase</keyword>
<evidence type="ECO:0000256" key="14">
    <source>
        <dbReference type="ARBA" id="ARBA00024015"/>
    </source>
</evidence>
<evidence type="ECO:0000313" key="21">
    <source>
        <dbReference type="Proteomes" id="UP001165080"/>
    </source>
</evidence>
<feature type="region of interest" description="Disordered" evidence="18">
    <location>
        <begin position="707"/>
        <end position="742"/>
    </location>
</feature>
<keyword evidence="8 17" id="KW-0863">Zinc-finger</keyword>
<evidence type="ECO:0000256" key="18">
    <source>
        <dbReference type="SAM" id="MobiDB-lite"/>
    </source>
</evidence>
<keyword evidence="9" id="KW-0418">Kinase</keyword>
<keyword evidence="3" id="KW-0150">Chloroplast</keyword>
<evidence type="ECO:0000256" key="12">
    <source>
        <dbReference type="ARBA" id="ARBA00022989"/>
    </source>
</evidence>
<comment type="caution">
    <text evidence="20">The sequence shown here is derived from an EMBL/GenBank/DDBJ whole genome shotgun (WGS) entry which is preliminary data.</text>
</comment>
<dbReference type="SUPFAM" id="SSF144232">
    <property type="entry name" value="HIT/MYND zinc finger-like"/>
    <property type="match status" value="1"/>
</dbReference>
<dbReference type="EMBL" id="BRXU01000028">
    <property type="protein sequence ID" value="GLC59595.1"/>
    <property type="molecule type" value="Genomic_DNA"/>
</dbReference>
<feature type="region of interest" description="Disordered" evidence="18">
    <location>
        <begin position="386"/>
        <end position="409"/>
    </location>
</feature>
<feature type="region of interest" description="Disordered" evidence="18">
    <location>
        <begin position="919"/>
        <end position="942"/>
    </location>
</feature>
<dbReference type="EC" id="2.7.1.182" evidence="15"/>
<feature type="region of interest" description="Disordered" evidence="18">
    <location>
        <begin position="839"/>
        <end position="883"/>
    </location>
</feature>
<comment type="pathway">
    <text evidence="14">Cofactor biosynthesis; tocopherol biosynthesis.</text>
</comment>
<keyword evidence="4" id="KW-0934">Plastid</keyword>
<evidence type="ECO:0000256" key="15">
    <source>
        <dbReference type="ARBA" id="ARBA00039024"/>
    </source>
</evidence>
<dbReference type="Gene3D" id="6.10.140.2220">
    <property type="match status" value="1"/>
</dbReference>
<feature type="compositionally biased region" description="Gly residues" evidence="18">
    <location>
        <begin position="716"/>
        <end position="741"/>
    </location>
</feature>
<protein>
    <recommendedName>
        <fullName evidence="15">phytol kinase</fullName>
        <ecNumber evidence="15">2.7.1.182</ecNumber>
    </recommendedName>
</protein>
<evidence type="ECO:0000256" key="5">
    <source>
        <dbReference type="ARBA" id="ARBA00022679"/>
    </source>
</evidence>
<dbReference type="PROSITE" id="PS50865">
    <property type="entry name" value="ZF_MYND_2"/>
    <property type="match status" value="1"/>
</dbReference>
<feature type="region of interest" description="Disordered" evidence="18">
    <location>
        <begin position="1063"/>
        <end position="1087"/>
    </location>
</feature>
<evidence type="ECO:0000256" key="9">
    <source>
        <dbReference type="ARBA" id="ARBA00022777"/>
    </source>
</evidence>
<keyword evidence="7" id="KW-0479">Metal-binding</keyword>
<proteinExistence type="inferred from homology"/>
<dbReference type="Pfam" id="PF01753">
    <property type="entry name" value="zf-MYND"/>
    <property type="match status" value="1"/>
</dbReference>
<dbReference type="PANTHER" id="PTHR32523">
    <property type="entry name" value="PHYTOL KINASE 1, CHLOROPLASTIC"/>
    <property type="match status" value="1"/>
</dbReference>
<feature type="compositionally biased region" description="Gly residues" evidence="18">
    <location>
        <begin position="1171"/>
        <end position="1190"/>
    </location>
</feature>
<evidence type="ECO:0000256" key="4">
    <source>
        <dbReference type="ARBA" id="ARBA00022640"/>
    </source>
</evidence>
<feature type="compositionally biased region" description="Low complexity" evidence="18">
    <location>
        <begin position="872"/>
        <end position="883"/>
    </location>
</feature>
<evidence type="ECO:0000313" key="20">
    <source>
        <dbReference type="EMBL" id="GLC59595.1"/>
    </source>
</evidence>
<feature type="region of interest" description="Disordered" evidence="18">
    <location>
        <begin position="1171"/>
        <end position="1193"/>
    </location>
</feature>
<evidence type="ECO:0000256" key="7">
    <source>
        <dbReference type="ARBA" id="ARBA00022723"/>
    </source>
</evidence>
<keyword evidence="6" id="KW-0812">Transmembrane</keyword>
<evidence type="ECO:0000256" key="13">
    <source>
        <dbReference type="ARBA" id="ARBA00023136"/>
    </source>
</evidence>
<dbReference type="InterPro" id="IPR002893">
    <property type="entry name" value="Znf_MYND"/>
</dbReference>
<keyword evidence="12" id="KW-1133">Transmembrane helix</keyword>
<feature type="region of interest" description="Disordered" evidence="18">
    <location>
        <begin position="765"/>
        <end position="811"/>
    </location>
</feature>
<feature type="compositionally biased region" description="Gly residues" evidence="18">
    <location>
        <begin position="924"/>
        <end position="937"/>
    </location>
</feature>
<feature type="compositionally biased region" description="Low complexity" evidence="18">
    <location>
        <begin position="400"/>
        <end position="409"/>
    </location>
</feature>
<dbReference type="PANTHER" id="PTHR32523:SF8">
    <property type="entry name" value="DOLICHOL KINASE"/>
    <property type="match status" value="1"/>
</dbReference>
<feature type="region of interest" description="Disordered" evidence="18">
    <location>
        <begin position="311"/>
        <end position="330"/>
    </location>
</feature>
<comment type="similarity">
    <text evidence="2">Belongs to the polyprenol kinase family.</text>
</comment>
<keyword evidence="11" id="KW-0809">Transit peptide</keyword>
<evidence type="ECO:0000256" key="8">
    <source>
        <dbReference type="ARBA" id="ARBA00022771"/>
    </source>
</evidence>
<evidence type="ECO:0000256" key="17">
    <source>
        <dbReference type="PROSITE-ProRule" id="PRU00134"/>
    </source>
</evidence>
<evidence type="ECO:0000256" key="11">
    <source>
        <dbReference type="ARBA" id="ARBA00022946"/>
    </source>
</evidence>
<organism evidence="20 21">
    <name type="scientific">Pleodorina starrii</name>
    <dbReference type="NCBI Taxonomy" id="330485"/>
    <lineage>
        <taxon>Eukaryota</taxon>
        <taxon>Viridiplantae</taxon>
        <taxon>Chlorophyta</taxon>
        <taxon>core chlorophytes</taxon>
        <taxon>Chlorophyceae</taxon>
        <taxon>CS clade</taxon>
        <taxon>Chlamydomonadales</taxon>
        <taxon>Volvocaceae</taxon>
        <taxon>Pleodorina</taxon>
    </lineage>
</organism>
<gene>
    <name evidence="20" type="primary">PLEST008351</name>
    <name evidence="20" type="ORF">PLESTB_001504200</name>
</gene>
<evidence type="ECO:0000256" key="1">
    <source>
        <dbReference type="ARBA" id="ARBA00004508"/>
    </source>
</evidence>
<evidence type="ECO:0000256" key="2">
    <source>
        <dbReference type="ARBA" id="ARBA00010794"/>
    </source>
</evidence>
<dbReference type="GO" id="GO:0016020">
    <property type="term" value="C:membrane"/>
    <property type="evidence" value="ECO:0007669"/>
    <property type="project" value="UniProtKB-SubCell"/>
</dbReference>
<keyword evidence="13" id="KW-0472">Membrane</keyword>
<dbReference type="GO" id="GO:0010276">
    <property type="term" value="F:phytol kinase activity"/>
    <property type="evidence" value="ECO:0007669"/>
    <property type="project" value="UniProtKB-EC"/>
</dbReference>
<keyword evidence="10" id="KW-0862">Zinc</keyword>
<evidence type="ECO:0000256" key="6">
    <source>
        <dbReference type="ARBA" id="ARBA00022692"/>
    </source>
</evidence>
<comment type="subcellular location">
    <subcellularLocation>
        <location evidence="1">Plastid</location>
        <location evidence="1">Chloroplast membrane</location>
        <topology evidence="1">Multi-pass membrane protein</topology>
    </subcellularLocation>
</comment>
<feature type="compositionally biased region" description="Gly residues" evidence="18">
    <location>
        <begin position="799"/>
        <end position="811"/>
    </location>
</feature>
<dbReference type="GO" id="GO:0009507">
    <property type="term" value="C:chloroplast"/>
    <property type="evidence" value="ECO:0007669"/>
    <property type="project" value="UniProtKB-SubCell"/>
</dbReference>
<reference evidence="20 21" key="1">
    <citation type="journal article" date="2023" name="Commun. Biol.">
        <title>Reorganization of the ancestral sex-determining regions during the evolution of trioecy in Pleodorina starrii.</title>
        <authorList>
            <person name="Takahashi K."/>
            <person name="Suzuki S."/>
            <person name="Kawai-Toyooka H."/>
            <person name="Yamamoto K."/>
            <person name="Hamaji T."/>
            <person name="Ootsuki R."/>
            <person name="Yamaguchi H."/>
            <person name="Kawachi M."/>
            <person name="Higashiyama T."/>
            <person name="Nozaki H."/>
        </authorList>
    </citation>
    <scope>NUCLEOTIDE SEQUENCE [LARGE SCALE GENOMIC DNA]</scope>
    <source>
        <strain evidence="20 21">NIES-4479</strain>
    </source>
</reference>
<feature type="domain" description="MYND-type" evidence="19">
    <location>
        <begin position="1269"/>
        <end position="1310"/>
    </location>
</feature>
<dbReference type="InterPro" id="IPR039606">
    <property type="entry name" value="Phytol/farnesol_kinase"/>
</dbReference>
<feature type="compositionally biased region" description="Low complexity" evidence="18">
    <location>
        <begin position="439"/>
        <end position="449"/>
    </location>
</feature>
<comment type="catalytic activity">
    <reaction evidence="16">
        <text>phytol + CTP = phytyl phosphate + CDP + H(+)</text>
        <dbReference type="Rhea" id="RHEA:38055"/>
        <dbReference type="ChEBI" id="CHEBI:15378"/>
        <dbReference type="ChEBI" id="CHEBI:17327"/>
        <dbReference type="ChEBI" id="CHEBI:37563"/>
        <dbReference type="ChEBI" id="CHEBI:58069"/>
        <dbReference type="ChEBI" id="CHEBI:75483"/>
        <dbReference type="EC" id="2.7.1.182"/>
    </reaction>
</comment>